<accession>A0AAD7H288</accession>
<protein>
    <submittedName>
        <fullName evidence="3">Uncharacterized protein</fullName>
    </submittedName>
</protein>
<evidence type="ECO:0000256" key="2">
    <source>
        <dbReference type="SAM" id="MobiDB-lite"/>
    </source>
</evidence>
<feature type="coiled-coil region" evidence="1">
    <location>
        <begin position="207"/>
        <end position="234"/>
    </location>
</feature>
<gene>
    <name evidence="3" type="ORF">B0H16DRAFT_1480744</name>
</gene>
<keyword evidence="4" id="KW-1185">Reference proteome</keyword>
<name>A0AAD7H288_9AGAR</name>
<evidence type="ECO:0000256" key="1">
    <source>
        <dbReference type="SAM" id="Coils"/>
    </source>
</evidence>
<proteinExistence type="predicted"/>
<comment type="caution">
    <text evidence="3">The sequence shown here is derived from an EMBL/GenBank/DDBJ whole genome shotgun (WGS) entry which is preliminary data.</text>
</comment>
<feature type="region of interest" description="Disordered" evidence="2">
    <location>
        <begin position="238"/>
        <end position="265"/>
    </location>
</feature>
<dbReference type="EMBL" id="JARKIB010000412">
    <property type="protein sequence ID" value="KAJ7710176.1"/>
    <property type="molecule type" value="Genomic_DNA"/>
</dbReference>
<reference evidence="3" key="1">
    <citation type="submission" date="2023-03" db="EMBL/GenBank/DDBJ databases">
        <title>Massive genome expansion in bonnet fungi (Mycena s.s.) driven by repeated elements and novel gene families across ecological guilds.</title>
        <authorList>
            <consortium name="Lawrence Berkeley National Laboratory"/>
            <person name="Harder C.B."/>
            <person name="Miyauchi S."/>
            <person name="Viragh M."/>
            <person name="Kuo A."/>
            <person name="Thoen E."/>
            <person name="Andreopoulos B."/>
            <person name="Lu D."/>
            <person name="Skrede I."/>
            <person name="Drula E."/>
            <person name="Henrissat B."/>
            <person name="Morin E."/>
            <person name="Kohler A."/>
            <person name="Barry K."/>
            <person name="LaButti K."/>
            <person name="Morin E."/>
            <person name="Salamov A."/>
            <person name="Lipzen A."/>
            <person name="Mereny Z."/>
            <person name="Hegedus B."/>
            <person name="Baldrian P."/>
            <person name="Stursova M."/>
            <person name="Weitz H."/>
            <person name="Taylor A."/>
            <person name="Grigoriev I.V."/>
            <person name="Nagy L.G."/>
            <person name="Martin F."/>
            <person name="Kauserud H."/>
        </authorList>
    </citation>
    <scope>NUCLEOTIDE SEQUENCE</scope>
    <source>
        <strain evidence="3">CBHHK182m</strain>
    </source>
</reference>
<sequence length="265" mass="29576">MVVEGQDVDQYKAVLLSNVKMLINYCMGTLGQPQSCVNSHIPIEKLHNLYIWAGITVHHRHSGCFTLAVARSNTDGITSDVSRDASSYFALPIAATQPTALEHTIKTEDEVENMDRPVLAVNPSRKRVRSSSIDLEIDWDNNTRDGGASNCVKIEESSGEYMHPSSASFLKYLSGQNNIGSSHPDANALRFHLKQAIITKEHLVTENLRLVAELRRTRRELHNLRNVMDFAGQKLQEQAGRRFRGIDSDSASEDDLEESKSDNEA</sequence>
<organism evidence="3 4">
    <name type="scientific">Mycena metata</name>
    <dbReference type="NCBI Taxonomy" id="1033252"/>
    <lineage>
        <taxon>Eukaryota</taxon>
        <taxon>Fungi</taxon>
        <taxon>Dikarya</taxon>
        <taxon>Basidiomycota</taxon>
        <taxon>Agaricomycotina</taxon>
        <taxon>Agaricomycetes</taxon>
        <taxon>Agaricomycetidae</taxon>
        <taxon>Agaricales</taxon>
        <taxon>Marasmiineae</taxon>
        <taxon>Mycenaceae</taxon>
        <taxon>Mycena</taxon>
    </lineage>
</organism>
<keyword evidence="1" id="KW-0175">Coiled coil</keyword>
<evidence type="ECO:0000313" key="4">
    <source>
        <dbReference type="Proteomes" id="UP001215598"/>
    </source>
</evidence>
<dbReference type="AlphaFoldDB" id="A0AAD7H288"/>
<evidence type="ECO:0000313" key="3">
    <source>
        <dbReference type="EMBL" id="KAJ7710176.1"/>
    </source>
</evidence>
<dbReference type="Proteomes" id="UP001215598">
    <property type="component" value="Unassembled WGS sequence"/>
</dbReference>